<dbReference type="EMBL" id="CAJOBP010000316">
    <property type="protein sequence ID" value="CAF4160688.1"/>
    <property type="molecule type" value="Genomic_DNA"/>
</dbReference>
<feature type="domain" description="F-box" evidence="1">
    <location>
        <begin position="6"/>
        <end position="57"/>
    </location>
</feature>
<proteinExistence type="predicted"/>
<gene>
    <name evidence="2" type="ORF">TIS948_LOCUS11240</name>
    <name evidence="3" type="ORF">UJA718_LOCUS4045</name>
</gene>
<dbReference type="SUPFAM" id="SSF81383">
    <property type="entry name" value="F-box domain"/>
    <property type="match status" value="1"/>
</dbReference>
<dbReference type="Proteomes" id="UP000663873">
    <property type="component" value="Unassembled WGS sequence"/>
</dbReference>
<evidence type="ECO:0000259" key="1">
    <source>
        <dbReference type="PROSITE" id="PS50181"/>
    </source>
</evidence>
<dbReference type="Pfam" id="PF00646">
    <property type="entry name" value="F-box"/>
    <property type="match status" value="1"/>
</dbReference>
<dbReference type="InterPro" id="IPR032675">
    <property type="entry name" value="LRR_dom_sf"/>
</dbReference>
<dbReference type="Proteomes" id="UP000663825">
    <property type="component" value="Unassembled WGS sequence"/>
</dbReference>
<organism evidence="3 4">
    <name type="scientific">Rotaria socialis</name>
    <dbReference type="NCBI Taxonomy" id="392032"/>
    <lineage>
        <taxon>Eukaryota</taxon>
        <taxon>Metazoa</taxon>
        <taxon>Spiralia</taxon>
        <taxon>Gnathifera</taxon>
        <taxon>Rotifera</taxon>
        <taxon>Eurotatoria</taxon>
        <taxon>Bdelloidea</taxon>
        <taxon>Philodinida</taxon>
        <taxon>Philodinidae</taxon>
        <taxon>Rotaria</taxon>
    </lineage>
</organism>
<dbReference type="AlphaFoldDB" id="A0A819YYQ1"/>
<evidence type="ECO:0000313" key="3">
    <source>
        <dbReference type="EMBL" id="CAF4160688.1"/>
    </source>
</evidence>
<dbReference type="OrthoDB" id="10017720at2759"/>
<sequence length="601" mass="70431">MSTTNKSHLAALPIEVIYQIFDYLDVETILFSIRCVSKQLYSVATTYNRYELDFRYIFQSDLPVIARIINPENVVSITISDELCANNQVNLFFSHFRIDQFIRLHSLNLIKVEAHDLNKFKDHIMKCSLRTFSISLDRFHNTMHMSLISSILSHRDLYNFEFKEFSNVISEMQWPNQCSLKHVTIYECHLETIYHIITRLPYLQTLAIENFCNNSFGTTVVIDDSDTDLRTNLTSLLLNRCTNIRMNHVEALLSRLPALKHLRLLVPRCEYKNELFDGSRWEEFIRSKLSLLNKFEFSFHVSKHWIPNDVTIESLIAPFRTPFWLESKHWCIKCDLEKQIHHEAFHLYSLPLFQNYFSCPEYRNRIRYSILNVAENSATIIANTSELFLELNKTMFSESHENVNSTPSYFFQNVKILSLIINQIGSVDLIEYISTVANLSSLEKLTLVLWPKTEIISFNASAKILFNQASNLRSIEIVCDFDTIGMIFMNDILSNLPRYVKHLETSIQNVEHAIMMLERTEYLQIAKFQVTNANEFWNHITQWLSQSGRKATIKSDSLLHRYVGAPPISMMYLWFSKSMNKQRDTSVKEKRMKLMHTSDCS</sequence>
<dbReference type="PROSITE" id="PS50181">
    <property type="entry name" value="FBOX"/>
    <property type="match status" value="1"/>
</dbReference>
<keyword evidence="4" id="KW-1185">Reference proteome</keyword>
<reference evidence="3" key="1">
    <citation type="submission" date="2021-02" db="EMBL/GenBank/DDBJ databases">
        <authorList>
            <person name="Nowell W R."/>
        </authorList>
    </citation>
    <scope>NUCLEOTIDE SEQUENCE</scope>
</reference>
<name>A0A819YYQ1_9BILA</name>
<dbReference type="SUPFAM" id="SSF52047">
    <property type="entry name" value="RNI-like"/>
    <property type="match status" value="1"/>
</dbReference>
<dbReference type="SMART" id="SM00256">
    <property type="entry name" value="FBOX"/>
    <property type="match status" value="1"/>
</dbReference>
<comment type="caution">
    <text evidence="3">The sequence shown here is derived from an EMBL/GenBank/DDBJ whole genome shotgun (WGS) entry which is preliminary data.</text>
</comment>
<accession>A0A819YYQ1</accession>
<dbReference type="Gene3D" id="3.80.10.10">
    <property type="entry name" value="Ribonuclease Inhibitor"/>
    <property type="match status" value="1"/>
</dbReference>
<dbReference type="InterPro" id="IPR001810">
    <property type="entry name" value="F-box_dom"/>
</dbReference>
<evidence type="ECO:0000313" key="4">
    <source>
        <dbReference type="Proteomes" id="UP000663873"/>
    </source>
</evidence>
<dbReference type="InterPro" id="IPR036047">
    <property type="entry name" value="F-box-like_dom_sf"/>
</dbReference>
<evidence type="ECO:0000313" key="2">
    <source>
        <dbReference type="EMBL" id="CAF3179032.1"/>
    </source>
</evidence>
<dbReference type="EMBL" id="CAJNXB010001580">
    <property type="protein sequence ID" value="CAF3179032.1"/>
    <property type="molecule type" value="Genomic_DNA"/>
</dbReference>
<protein>
    <recommendedName>
        <fullName evidence="1">F-box domain-containing protein</fullName>
    </recommendedName>
</protein>